<proteinExistence type="predicted"/>
<organism evidence="2 3">
    <name type="scientific">Candidatus Parabacteroides intestinigallinarum</name>
    <dbReference type="NCBI Taxonomy" id="2838722"/>
    <lineage>
        <taxon>Bacteria</taxon>
        <taxon>Pseudomonadati</taxon>
        <taxon>Bacteroidota</taxon>
        <taxon>Bacteroidia</taxon>
        <taxon>Bacteroidales</taxon>
        <taxon>Tannerellaceae</taxon>
        <taxon>Parabacteroides</taxon>
    </lineage>
</organism>
<dbReference type="CDD" id="cd03498">
    <property type="entry name" value="SQR_TypeB_2_TM"/>
    <property type="match status" value="1"/>
</dbReference>
<dbReference type="NCBIfam" id="TIGR02046">
    <property type="entry name" value="sdhC_b558_fam"/>
    <property type="match status" value="1"/>
</dbReference>
<feature type="transmembrane region" description="Helical" evidence="1">
    <location>
        <begin position="207"/>
        <end position="228"/>
    </location>
</feature>
<reference evidence="2" key="2">
    <citation type="submission" date="2021-04" db="EMBL/GenBank/DDBJ databases">
        <authorList>
            <person name="Gilroy R."/>
        </authorList>
    </citation>
    <scope>NUCLEOTIDE SEQUENCE</scope>
    <source>
        <strain evidence="2">ChiHecec2B26-12326</strain>
    </source>
</reference>
<name>A0A9D2BQX7_9BACT</name>
<dbReference type="SUPFAM" id="SSF81343">
    <property type="entry name" value="Fumarate reductase respiratory complex transmembrane subunits"/>
    <property type="match status" value="1"/>
</dbReference>
<evidence type="ECO:0000313" key="3">
    <source>
        <dbReference type="Proteomes" id="UP000823847"/>
    </source>
</evidence>
<dbReference type="EMBL" id="DXEN01000055">
    <property type="protein sequence ID" value="HIX86368.1"/>
    <property type="molecule type" value="Genomic_DNA"/>
</dbReference>
<accession>A0A9D2BQX7</accession>
<feature type="transmembrane region" description="Helical" evidence="1">
    <location>
        <begin position="12"/>
        <end position="34"/>
    </location>
</feature>
<evidence type="ECO:0000313" key="2">
    <source>
        <dbReference type="EMBL" id="HIX86368.1"/>
    </source>
</evidence>
<dbReference type="AlphaFoldDB" id="A0A9D2BQX7"/>
<reference evidence="2" key="1">
    <citation type="journal article" date="2021" name="PeerJ">
        <title>Extensive microbial diversity within the chicken gut microbiome revealed by metagenomics and culture.</title>
        <authorList>
            <person name="Gilroy R."/>
            <person name="Ravi A."/>
            <person name="Getino M."/>
            <person name="Pursley I."/>
            <person name="Horton D.L."/>
            <person name="Alikhan N.F."/>
            <person name="Baker D."/>
            <person name="Gharbi K."/>
            <person name="Hall N."/>
            <person name="Watson M."/>
            <person name="Adriaenssens E.M."/>
            <person name="Foster-Nyarko E."/>
            <person name="Jarju S."/>
            <person name="Secka A."/>
            <person name="Antonio M."/>
            <person name="Oren A."/>
            <person name="Chaudhuri R.R."/>
            <person name="La Ragione R."/>
            <person name="Hildebrand F."/>
            <person name="Pallen M.J."/>
        </authorList>
    </citation>
    <scope>NUCLEOTIDE SEQUENCE</scope>
    <source>
        <strain evidence="2">ChiHecec2B26-12326</strain>
    </source>
</reference>
<keyword evidence="1" id="KW-0812">Transmembrane</keyword>
<dbReference type="Proteomes" id="UP000823847">
    <property type="component" value="Unassembled WGS sequence"/>
</dbReference>
<gene>
    <name evidence="2" type="ORF">H9848_07145</name>
</gene>
<sequence>MWLLNSSIGRKLIMSISGLFLILFLVFHLCMNIAAVFSGEAYNMVCELLGTNWYALVGTLVLAAGVVIHFVYAIMLTLQNRRARGNDRYALSVRPKGVEWASQNMFVLGLIVILFMILHFSQFWYHMMFAELAGNHAVEVGGSLIGTTNGAAFINYYFHESSLAALWTILYIVWYVALWFHLTHGFWSAIHTLGWNNNIWLSRWECISKWVATIICGLFAIITIIFYLKGVEVPTVVDVVEEVIESL</sequence>
<keyword evidence="1" id="KW-1133">Transmembrane helix</keyword>
<evidence type="ECO:0000256" key="1">
    <source>
        <dbReference type="SAM" id="Phobius"/>
    </source>
</evidence>
<dbReference type="GO" id="GO:0016020">
    <property type="term" value="C:membrane"/>
    <property type="evidence" value="ECO:0007669"/>
    <property type="project" value="InterPro"/>
</dbReference>
<keyword evidence="1" id="KW-0472">Membrane</keyword>
<feature type="transmembrane region" description="Helical" evidence="1">
    <location>
        <begin position="54"/>
        <end position="78"/>
    </location>
</feature>
<comment type="caution">
    <text evidence="2">The sequence shown here is derived from an EMBL/GenBank/DDBJ whole genome shotgun (WGS) entry which is preliminary data.</text>
</comment>
<feature type="transmembrane region" description="Helical" evidence="1">
    <location>
        <begin position="165"/>
        <end position="187"/>
    </location>
</feature>
<dbReference type="InterPro" id="IPR011138">
    <property type="entry name" value="Cytochrome_b-558"/>
</dbReference>
<feature type="transmembrane region" description="Helical" evidence="1">
    <location>
        <begin position="105"/>
        <end position="125"/>
    </location>
</feature>
<dbReference type="InterPro" id="IPR034804">
    <property type="entry name" value="SQR/QFR_C/D"/>
</dbReference>
<protein>
    <submittedName>
        <fullName evidence="2">Succinate dehydrogenase cytochrome b subunit</fullName>
    </submittedName>
</protein>
<dbReference type="Gene3D" id="1.20.1300.10">
    <property type="entry name" value="Fumarate reductase/succinate dehydrogenase, transmembrane subunit"/>
    <property type="match status" value="1"/>
</dbReference>